<feature type="region of interest" description="Disordered" evidence="1">
    <location>
        <begin position="1"/>
        <end position="22"/>
    </location>
</feature>
<dbReference type="Proteomes" id="UP000269396">
    <property type="component" value="Unassembled WGS sequence"/>
</dbReference>
<evidence type="ECO:0000313" key="2">
    <source>
        <dbReference type="EMBL" id="VDP85903.1"/>
    </source>
</evidence>
<name>A0A3P8KUP0_9TREM</name>
<organism evidence="2 3">
    <name type="scientific">Schistosoma mattheei</name>
    <dbReference type="NCBI Taxonomy" id="31246"/>
    <lineage>
        <taxon>Eukaryota</taxon>
        <taxon>Metazoa</taxon>
        <taxon>Spiralia</taxon>
        <taxon>Lophotrochozoa</taxon>
        <taxon>Platyhelminthes</taxon>
        <taxon>Trematoda</taxon>
        <taxon>Digenea</taxon>
        <taxon>Strigeidida</taxon>
        <taxon>Schistosomatoidea</taxon>
        <taxon>Schistosomatidae</taxon>
        <taxon>Schistosoma</taxon>
    </lineage>
</organism>
<reference evidence="2 3" key="1">
    <citation type="submission" date="2018-11" db="EMBL/GenBank/DDBJ databases">
        <authorList>
            <consortium name="Pathogen Informatics"/>
        </authorList>
    </citation>
    <scope>NUCLEOTIDE SEQUENCE [LARGE SCALE GENOMIC DNA]</scope>
    <source>
        <strain>Denwood</strain>
        <strain evidence="3">Zambia</strain>
    </source>
</reference>
<accession>A0A3P8KUP0</accession>
<dbReference type="EMBL" id="UZAL01048909">
    <property type="protein sequence ID" value="VDP85903.1"/>
    <property type="molecule type" value="Genomic_DNA"/>
</dbReference>
<sequence>MKFLTNWSTDDNHHHHNTSKRRTDLVRIKKFITNPLRNSYHQ</sequence>
<evidence type="ECO:0000313" key="3">
    <source>
        <dbReference type="Proteomes" id="UP000269396"/>
    </source>
</evidence>
<dbReference type="AlphaFoldDB" id="A0A3P8KUP0"/>
<proteinExistence type="predicted"/>
<gene>
    <name evidence="2" type="ORF">SMTD_LOCUS21880</name>
</gene>
<protein>
    <submittedName>
        <fullName evidence="2">Uncharacterized protein</fullName>
    </submittedName>
</protein>
<evidence type="ECO:0000256" key="1">
    <source>
        <dbReference type="SAM" id="MobiDB-lite"/>
    </source>
</evidence>
<keyword evidence="3" id="KW-1185">Reference proteome</keyword>